<organism evidence="1 2">
    <name type="scientific">Caballeronia fortuita</name>
    <dbReference type="NCBI Taxonomy" id="1777138"/>
    <lineage>
        <taxon>Bacteria</taxon>
        <taxon>Pseudomonadati</taxon>
        <taxon>Pseudomonadota</taxon>
        <taxon>Betaproteobacteria</taxon>
        <taxon>Burkholderiales</taxon>
        <taxon>Burkholderiaceae</taxon>
        <taxon>Caballeronia</taxon>
    </lineage>
</organism>
<comment type="caution">
    <text evidence="1">The sequence shown here is derived from an EMBL/GenBank/DDBJ whole genome shotgun (WGS) entry which is preliminary data.</text>
</comment>
<dbReference type="Proteomes" id="UP000054903">
    <property type="component" value="Unassembled WGS sequence"/>
</dbReference>
<name>A0A158C4R0_9BURK</name>
<accession>A0A158C4R0</accession>
<dbReference type="EMBL" id="FCNX02000009">
    <property type="protein sequence ID" value="SAK77283.1"/>
    <property type="molecule type" value="Genomic_DNA"/>
</dbReference>
<proteinExistence type="predicted"/>
<reference evidence="1" key="1">
    <citation type="submission" date="2016-01" db="EMBL/GenBank/DDBJ databases">
        <authorList>
            <person name="Peeters C."/>
        </authorList>
    </citation>
    <scope>NUCLEOTIDE SEQUENCE</scope>
    <source>
        <strain evidence="1">LMG 29320</strain>
    </source>
</reference>
<protein>
    <submittedName>
        <fullName evidence="1">Uncharacterized protein</fullName>
    </submittedName>
</protein>
<evidence type="ECO:0000313" key="1">
    <source>
        <dbReference type="EMBL" id="SAK77283.1"/>
    </source>
</evidence>
<dbReference type="RefSeq" id="WP_157694831.1">
    <property type="nucleotide sequence ID" value="NZ_FCNX02000009.1"/>
</dbReference>
<keyword evidence="2" id="KW-1185">Reference proteome</keyword>
<evidence type="ECO:0000313" key="2">
    <source>
        <dbReference type="Proteomes" id="UP000054903"/>
    </source>
</evidence>
<dbReference type="AlphaFoldDB" id="A0A158C4R0"/>
<gene>
    <name evidence="1" type="ORF">AWB77_03621</name>
</gene>
<sequence>MSVTIVRVALKNHAVGELVSLETDECLSTVSLDKQVVILSIAGPTS</sequence>